<dbReference type="RefSeq" id="WP_132130606.1">
    <property type="nucleotide sequence ID" value="NZ_CP042432.1"/>
</dbReference>
<comment type="caution">
    <text evidence="1">The sequence shown here is derived from an EMBL/GenBank/DDBJ whole genome shotgun (WGS) entry which is preliminary data.</text>
</comment>
<keyword evidence="1" id="KW-0489">Methyltransferase</keyword>
<dbReference type="AlphaFoldDB" id="A0A4R3KLB8"/>
<name>A0A4R3KLB8_9SPHI</name>
<proteinExistence type="predicted"/>
<dbReference type="Proteomes" id="UP000295807">
    <property type="component" value="Unassembled WGS sequence"/>
</dbReference>
<dbReference type="Gene3D" id="3.40.50.150">
    <property type="entry name" value="Vaccinia Virus protein VP39"/>
    <property type="match status" value="1"/>
</dbReference>
<dbReference type="EMBL" id="SMAD01000017">
    <property type="protein sequence ID" value="TCS84848.1"/>
    <property type="molecule type" value="Genomic_DNA"/>
</dbReference>
<organism evidence="1 2">
    <name type="scientific">Anseongella ginsenosidimutans</name>
    <dbReference type="NCBI Taxonomy" id="496056"/>
    <lineage>
        <taxon>Bacteria</taxon>
        <taxon>Pseudomonadati</taxon>
        <taxon>Bacteroidota</taxon>
        <taxon>Sphingobacteriia</taxon>
        <taxon>Sphingobacteriales</taxon>
        <taxon>Sphingobacteriaceae</taxon>
        <taxon>Anseongella</taxon>
    </lineage>
</organism>
<accession>A0A4R3KLB8</accession>
<evidence type="ECO:0000313" key="2">
    <source>
        <dbReference type="Proteomes" id="UP000295807"/>
    </source>
</evidence>
<dbReference type="Pfam" id="PF13578">
    <property type="entry name" value="Methyltransf_24"/>
    <property type="match status" value="1"/>
</dbReference>
<keyword evidence="2" id="KW-1185">Reference proteome</keyword>
<sequence>MLKRLWRTLEVRRIKAKLGLFKNNDVERHILESILDSFKTPSDADLHWINKIENRRRELEKSKLEVEITDFGAGTTDALFQEGESITGVQRTTIIGEVCQKAAIAPAWAYLLYSLVKRARPAYCLELGTNLGVSAMYQLAALQRHNGHLATFEGVESYAGIAENNFRDLQLGGFTITVGRFGDTLPSFLQEQNPAIDFAFIDGHHDEHATKEYYQLLQPYLNDRAIVIFDDINWSDGMRKAWDYLIRDENSGSSFDLSKLGIITYYKQRAGRKQMFRFKI</sequence>
<keyword evidence="1" id="KW-0808">Transferase</keyword>
<evidence type="ECO:0000313" key="1">
    <source>
        <dbReference type="EMBL" id="TCS84848.1"/>
    </source>
</evidence>
<reference evidence="1 2" key="1">
    <citation type="submission" date="2019-03" db="EMBL/GenBank/DDBJ databases">
        <title>Genomic Encyclopedia of Type Strains, Phase IV (KMG-IV): sequencing the most valuable type-strain genomes for metagenomic binning, comparative biology and taxonomic classification.</title>
        <authorList>
            <person name="Goeker M."/>
        </authorList>
    </citation>
    <scope>NUCLEOTIDE SEQUENCE [LARGE SCALE GENOMIC DNA]</scope>
    <source>
        <strain evidence="1 2">DSM 21100</strain>
    </source>
</reference>
<gene>
    <name evidence="1" type="ORF">EDD80_11726</name>
</gene>
<dbReference type="GO" id="GO:0008168">
    <property type="term" value="F:methyltransferase activity"/>
    <property type="evidence" value="ECO:0007669"/>
    <property type="project" value="UniProtKB-KW"/>
</dbReference>
<dbReference type="GO" id="GO:0032259">
    <property type="term" value="P:methylation"/>
    <property type="evidence" value="ECO:0007669"/>
    <property type="project" value="UniProtKB-KW"/>
</dbReference>
<dbReference type="InterPro" id="IPR029063">
    <property type="entry name" value="SAM-dependent_MTases_sf"/>
</dbReference>
<dbReference type="OrthoDB" id="5464618at2"/>
<dbReference type="SUPFAM" id="SSF53335">
    <property type="entry name" value="S-adenosyl-L-methionine-dependent methyltransferases"/>
    <property type="match status" value="1"/>
</dbReference>
<protein>
    <submittedName>
        <fullName evidence="1">Putative O-methyltransferase YrrM</fullName>
    </submittedName>
</protein>